<name>A0A897N1H5_9EURY</name>
<dbReference type="RefSeq" id="WP_229113036.1">
    <property type="nucleotide sequence ID" value="NZ_CP064787.1"/>
</dbReference>
<dbReference type="InterPro" id="IPR052229">
    <property type="entry name" value="Collagen-VI/PIF"/>
</dbReference>
<dbReference type="Pfam" id="PF00092">
    <property type="entry name" value="VWA"/>
    <property type="match status" value="1"/>
</dbReference>
<evidence type="ECO:0000313" key="3">
    <source>
        <dbReference type="EMBL" id="QSG06534.1"/>
    </source>
</evidence>
<dbReference type="SMART" id="SM00327">
    <property type="entry name" value="VWA"/>
    <property type="match status" value="1"/>
</dbReference>
<dbReference type="Gene3D" id="3.40.50.410">
    <property type="entry name" value="von Willebrand factor, type A domain"/>
    <property type="match status" value="1"/>
</dbReference>
<keyword evidence="1" id="KW-0472">Membrane</keyword>
<dbReference type="Proteomes" id="UP000663525">
    <property type="component" value="Chromosome"/>
</dbReference>
<feature type="transmembrane region" description="Helical" evidence="1">
    <location>
        <begin position="20"/>
        <end position="40"/>
    </location>
</feature>
<keyword evidence="1" id="KW-0812">Transmembrane</keyword>
<gene>
    <name evidence="3" type="ORF">HSR121_2204</name>
</gene>
<proteinExistence type="predicted"/>
<keyword evidence="3" id="KW-0282">Flagellum</keyword>
<dbReference type="InterPro" id="IPR002035">
    <property type="entry name" value="VWF_A"/>
</dbReference>
<dbReference type="InterPro" id="IPR055713">
    <property type="entry name" value="DUF7289"/>
</dbReference>
<sequence length="770" mass="83508">MRRRKRGSIQGDERGVSELIGAVIIVGLVLTGSVLVVYFGTNVIDETRQGQSDESTEIGIQEIDSRLSTLSTSSAATTTSFEIGSNIEGDAHLVENEGSLNLTVNTRSTCSVQEPLDSVRIERDDGQIVAYEAGGTWIKSPDGGAIYNTAPDVSYRNGTIDVSLLNLTGRVSEGSNQAVTDVNTSRRDSKSAVNTVLQGECVRPDNVTLRIQSDFYRGWADYLETETGLEPNASPAPGDSYLRVDDTTQTVTVYLNQSSLPRRTNDEINNVVNVTGSDYMDEVTISDDGILIDKGVNNTYTVYSEPISERPEIGTVRKVSQADNVTRPPLDVVFVVDESGSMAWSTAGDSKAKYEAVRDAMRDFTTYLDSNMDRVSLVGYNQYHTGGIVDNGGVDYSLDGNDREINEGSNRGAIYRTNNRMLTADFVEFNSSTVPETEAVGGTYSAGGMKKASSLLDLQSDESRNRIVVMLTDGKNTGSDTWHIGKYSYIGSNSATIELAKRMYRTGVTTYTIGFADDDDSVDKNFLRNTADAGGGKYYFATDSEELEDVFSSIAERVSSTEQVGHYGVTTNLSTDDTVHPPQITGDISRVATATADGKEWLNVNDPTAPSTFSHAFAVSGGDMVNFTATQYSCDKWVGTGQTEVINGSSIPVTRCAELNTTDPTVIGGDNATVFTNDDSAVFNDFLDNTTSAEWQTNLTEALDDYGGLYDESSKELTLDSNQVLVLYDFPDGKHTDNRMLLLYSVGLSEEEARPTGVIDIDIDNVEISN</sequence>
<reference evidence="3" key="1">
    <citation type="submission" date="2020-11" db="EMBL/GenBank/DDBJ databases">
        <title>Carbohydrate-dependent, anaerobic sulfur respiration: A novel catabolism in halophilic archaea.</title>
        <authorList>
            <person name="Sorokin D.Y."/>
            <person name="Messina E."/>
            <person name="Smedile F."/>
            <person name="La Cono V."/>
            <person name="Hallsworth J.E."/>
            <person name="Yakimov M.M."/>
        </authorList>
    </citation>
    <scope>NUCLEOTIDE SEQUENCE</scope>
    <source>
        <strain evidence="3">HSR12-1</strain>
    </source>
</reference>
<dbReference type="SUPFAM" id="SSF53300">
    <property type="entry name" value="vWA-like"/>
    <property type="match status" value="1"/>
</dbReference>
<dbReference type="InterPro" id="IPR036465">
    <property type="entry name" value="vWFA_dom_sf"/>
</dbReference>
<protein>
    <submittedName>
        <fullName evidence="3">Putative pilin/flagellin</fullName>
    </submittedName>
</protein>
<feature type="domain" description="VWFA" evidence="2">
    <location>
        <begin position="331"/>
        <end position="554"/>
    </location>
</feature>
<accession>A0A897N1H5</accession>
<dbReference type="GeneID" id="68855769"/>
<dbReference type="EMBL" id="CP064787">
    <property type="protein sequence ID" value="QSG06534.1"/>
    <property type="molecule type" value="Genomic_DNA"/>
</dbReference>
<evidence type="ECO:0000256" key="1">
    <source>
        <dbReference type="SAM" id="Phobius"/>
    </source>
</evidence>
<evidence type="ECO:0000259" key="2">
    <source>
        <dbReference type="PROSITE" id="PS50234"/>
    </source>
</evidence>
<keyword evidence="3" id="KW-0966">Cell projection</keyword>
<dbReference type="PROSITE" id="PS50234">
    <property type="entry name" value="VWFA"/>
    <property type="match status" value="1"/>
</dbReference>
<dbReference type="AlphaFoldDB" id="A0A897N1H5"/>
<keyword evidence="1" id="KW-1133">Transmembrane helix</keyword>
<keyword evidence="3" id="KW-0969">Cilium</keyword>
<dbReference type="Pfam" id="PF23960">
    <property type="entry name" value="DUF7289"/>
    <property type="match status" value="1"/>
</dbReference>
<dbReference type="PANTHER" id="PTHR22588">
    <property type="entry name" value="VWFA DOMAIN-CONTAINING PROTEIN"/>
    <property type="match status" value="1"/>
</dbReference>
<organism evidence="3 4">
    <name type="scientific">Halapricum desulfuricans</name>
    <dbReference type="NCBI Taxonomy" id="2841257"/>
    <lineage>
        <taxon>Archaea</taxon>
        <taxon>Methanobacteriati</taxon>
        <taxon>Methanobacteriota</taxon>
        <taxon>Stenosarchaea group</taxon>
        <taxon>Halobacteria</taxon>
        <taxon>Halobacteriales</taxon>
        <taxon>Haloarculaceae</taxon>
        <taxon>Halapricum</taxon>
    </lineage>
</organism>
<dbReference type="PANTHER" id="PTHR22588:SF3">
    <property type="entry name" value="VWFA DOMAIN-CONTAINING PROTEIN"/>
    <property type="match status" value="1"/>
</dbReference>
<dbReference type="CDD" id="cd00198">
    <property type="entry name" value="vWFA"/>
    <property type="match status" value="1"/>
</dbReference>
<evidence type="ECO:0000313" key="4">
    <source>
        <dbReference type="Proteomes" id="UP000663525"/>
    </source>
</evidence>